<feature type="region of interest" description="Disordered" evidence="3">
    <location>
        <begin position="60"/>
        <end position="240"/>
    </location>
</feature>
<protein>
    <recommendedName>
        <fullName evidence="2">BUD13 homolog</fullName>
    </recommendedName>
</protein>
<evidence type="ECO:0000256" key="1">
    <source>
        <dbReference type="ARBA" id="ARBA00011069"/>
    </source>
</evidence>
<evidence type="ECO:0000256" key="2">
    <source>
        <dbReference type="ARBA" id="ARBA00014454"/>
    </source>
</evidence>
<evidence type="ECO:0000256" key="3">
    <source>
        <dbReference type="SAM" id="MobiDB-lite"/>
    </source>
</evidence>
<dbReference type="PANTHER" id="PTHR31809:SF0">
    <property type="entry name" value="BUD13 HOMOLOG"/>
    <property type="match status" value="1"/>
</dbReference>
<dbReference type="PANTHER" id="PTHR31809">
    <property type="entry name" value="BUD13 HOMOLOG"/>
    <property type="match status" value="1"/>
</dbReference>
<proteinExistence type="inferred from homology"/>
<dbReference type="GO" id="GO:0005684">
    <property type="term" value="C:U2-type spliceosomal complex"/>
    <property type="evidence" value="ECO:0007669"/>
    <property type="project" value="TreeGrafter"/>
</dbReference>
<comment type="similarity">
    <text evidence="1">Belongs to the CWC26 family.</text>
</comment>
<dbReference type="InterPro" id="IPR051112">
    <property type="entry name" value="CWC26_splicing_factor"/>
</dbReference>
<dbReference type="GO" id="GO:0000398">
    <property type="term" value="P:mRNA splicing, via spliceosome"/>
    <property type="evidence" value="ECO:0007669"/>
    <property type="project" value="TreeGrafter"/>
</dbReference>
<name>A0A8W8L2T6_MAGGI</name>
<feature type="compositionally biased region" description="Basic and acidic residues" evidence="3">
    <location>
        <begin position="158"/>
        <end position="174"/>
    </location>
</feature>
<sequence>MKKSRIFDDDIDIKTLPSSFEDSTAYDNIEENIPIIAAVIDERPKHIQCLEAYKTNKWKGVTLQSDSCASPQRKKRNDSDSDAPPGKERNDSDSDASSPKKGRNDSDSDASPPRKGRYDFESDASPPRRGRNDFDSDASPPRKERSDSDPDASPPRKGRSDSDASPQGKERNDSDSDVSPQRRPRNLSDDLPQGNVSIKEESNKNQRYRAKANDKMSNKGRNKNIQKTLSGKMAGLSSAKDLKREADIIRKKEDETFKQINSKLLGENAVTQYRKSGRQQKKKGAEPTQEEIKQTEKLDARYDEWGKGMKQKEEKAIRLEDHVYEMTKPLARSKDDQDLDTMLKDQERADDPMLTFIKKKKLKGLEKKALPKYKGPPPPPNRFGIMAGYRWDGVDRSNGFERSIYAKTSDKKAVELMAYKWSVEDM</sequence>
<organism evidence="4 5">
    <name type="scientific">Magallana gigas</name>
    <name type="common">Pacific oyster</name>
    <name type="synonym">Crassostrea gigas</name>
    <dbReference type="NCBI Taxonomy" id="29159"/>
    <lineage>
        <taxon>Eukaryota</taxon>
        <taxon>Metazoa</taxon>
        <taxon>Spiralia</taxon>
        <taxon>Lophotrochozoa</taxon>
        <taxon>Mollusca</taxon>
        <taxon>Bivalvia</taxon>
        <taxon>Autobranchia</taxon>
        <taxon>Pteriomorphia</taxon>
        <taxon>Ostreida</taxon>
        <taxon>Ostreoidea</taxon>
        <taxon>Ostreidae</taxon>
        <taxon>Magallana</taxon>
    </lineage>
</organism>
<dbReference type="InterPro" id="IPR018609">
    <property type="entry name" value="Bud13"/>
</dbReference>
<evidence type="ECO:0000313" key="5">
    <source>
        <dbReference type="Proteomes" id="UP000005408"/>
    </source>
</evidence>
<dbReference type="Proteomes" id="UP000005408">
    <property type="component" value="Unassembled WGS sequence"/>
</dbReference>
<dbReference type="EnsemblMetazoa" id="G26425.1">
    <property type="protein sequence ID" value="G26425.1:cds"/>
    <property type="gene ID" value="G26425"/>
</dbReference>
<reference evidence="4" key="1">
    <citation type="submission" date="2022-08" db="UniProtKB">
        <authorList>
            <consortium name="EnsemblMetazoa"/>
        </authorList>
    </citation>
    <scope>IDENTIFICATION</scope>
    <source>
        <strain evidence="4">05x7-T-G4-1.051#20</strain>
    </source>
</reference>
<dbReference type="GO" id="GO:0003723">
    <property type="term" value="F:RNA binding"/>
    <property type="evidence" value="ECO:0007669"/>
    <property type="project" value="TreeGrafter"/>
</dbReference>
<dbReference type="EnsemblMetazoa" id="G26425.2">
    <property type="protein sequence ID" value="G26425.2:cds"/>
    <property type="gene ID" value="G26425"/>
</dbReference>
<dbReference type="AlphaFoldDB" id="A0A8W8L2T6"/>
<accession>A0A8W8L2T6</accession>
<evidence type="ECO:0000313" key="4">
    <source>
        <dbReference type="EnsemblMetazoa" id="G26425.2:cds"/>
    </source>
</evidence>
<dbReference type="GO" id="GO:0070274">
    <property type="term" value="C:RES complex"/>
    <property type="evidence" value="ECO:0007669"/>
    <property type="project" value="TreeGrafter"/>
</dbReference>
<keyword evidence="5" id="KW-1185">Reference proteome</keyword>
<feature type="compositionally biased region" description="Basic and acidic residues" evidence="3">
    <location>
        <begin position="130"/>
        <end position="148"/>
    </location>
</feature>
<dbReference type="Pfam" id="PF09736">
    <property type="entry name" value="Bud13"/>
    <property type="match status" value="1"/>
</dbReference>
<feature type="region of interest" description="Disordered" evidence="3">
    <location>
        <begin position="271"/>
        <end position="297"/>
    </location>
</feature>